<dbReference type="GO" id="GO:0015631">
    <property type="term" value="F:tubulin binding"/>
    <property type="evidence" value="ECO:0007669"/>
    <property type="project" value="TreeGrafter"/>
</dbReference>
<evidence type="ECO:0000256" key="3">
    <source>
        <dbReference type="ARBA" id="ARBA00022840"/>
    </source>
</evidence>
<dbReference type="Gene3D" id="3.30.470.20">
    <property type="entry name" value="ATP-grasp fold, B domain"/>
    <property type="match status" value="2"/>
</dbReference>
<dbReference type="PANTHER" id="PTHR12241:SF118">
    <property type="entry name" value="TUBULIN POLYGLUTAMYLASE TTLL2-RELATED"/>
    <property type="match status" value="1"/>
</dbReference>
<reference evidence="4 5" key="1">
    <citation type="journal article" date="2019" name="Philos. Trans. R. Soc. Lond., B, Biol. Sci.">
        <title>Ant behaviour and brain gene expression of defending hosts depend on the ecological success of the intruding social parasite.</title>
        <authorList>
            <person name="Kaur R."/>
            <person name="Stoldt M."/>
            <person name="Jongepier E."/>
            <person name="Feldmeyer B."/>
            <person name="Menzel F."/>
            <person name="Bornberg-Bauer E."/>
            <person name="Foitzik S."/>
        </authorList>
    </citation>
    <scope>NUCLEOTIDE SEQUENCE [LARGE SCALE GENOMIC DNA]</scope>
    <source>
        <tissue evidence="4">Whole body</tissue>
    </source>
</reference>
<evidence type="ECO:0000256" key="1">
    <source>
        <dbReference type="ARBA" id="ARBA00022598"/>
    </source>
</evidence>
<dbReference type="Proteomes" id="UP000310200">
    <property type="component" value="Unassembled WGS sequence"/>
</dbReference>
<sequence>MEGPFVFRLNDNGTGPHLLVQVCTERGWREYAGENNVFKDRWNLWWRFGGFSMSHYRPLFPWQFVNRIPKGNSICRKDKLIRHLKRMKKVHGSIYDFSPVGYNLPSEYTKLAEECSRCEKDDKVWICKPVGQSQGRGIFLFRKLSDLSYDNAAVVQRYIENPLLIGGYKFDLRLYVCVPSYRPLTIYMYKEGCKWTFRQLRRFFEQSGYFDWILWQRISCLVTLTILSQAAGIPRSSNCFEFFGFDVLIDENLKPWLLEVNLSPALSNDCEVDSEVKKPLLHDLFDLLGFPVCNTGLSLFTIWSSLDRIEEDGEVSSKFGRSVKKRSKLGREAETFLNLSSETRATLRQSTPEVCPTTWPRYNPLLMDKYIRRYKGNTIENHASPPIWDNGRDWRASCIREGGWIRICPFVRTKHVENTGYTGPSPRTVENEIKNMVLSIQKYLKAAKEVQQRNEKLTDEQCNALLQNALELNTEIWLPE</sequence>
<dbReference type="InterPro" id="IPR004344">
    <property type="entry name" value="TTL/TTLL_fam"/>
</dbReference>
<dbReference type="GO" id="GO:0000226">
    <property type="term" value="P:microtubule cytoskeleton organization"/>
    <property type="evidence" value="ECO:0007669"/>
    <property type="project" value="TreeGrafter"/>
</dbReference>
<evidence type="ECO:0000313" key="4">
    <source>
        <dbReference type="EMBL" id="TGZ55731.1"/>
    </source>
</evidence>
<dbReference type="PROSITE" id="PS51221">
    <property type="entry name" value="TTL"/>
    <property type="match status" value="1"/>
</dbReference>
<evidence type="ECO:0000256" key="2">
    <source>
        <dbReference type="ARBA" id="ARBA00022741"/>
    </source>
</evidence>
<name>A0A4S2KZX7_9HYME</name>
<dbReference type="STRING" id="300112.A0A4S2KZX7"/>
<keyword evidence="1" id="KW-0436">Ligase</keyword>
<protein>
    <recommendedName>
        <fullName evidence="6">Tubulin polyglutamylase TTLL2</fullName>
    </recommendedName>
</protein>
<evidence type="ECO:0008006" key="6">
    <source>
        <dbReference type="Google" id="ProtNLM"/>
    </source>
</evidence>
<feature type="non-terminal residue" evidence="4">
    <location>
        <position position="480"/>
    </location>
</feature>
<comment type="caution">
    <text evidence="4">The sequence shown here is derived from an EMBL/GenBank/DDBJ whole genome shotgun (WGS) entry which is preliminary data.</text>
</comment>
<proteinExistence type="predicted"/>
<evidence type="ECO:0000313" key="5">
    <source>
        <dbReference type="Proteomes" id="UP000310200"/>
    </source>
</evidence>
<dbReference type="GO" id="GO:0005524">
    <property type="term" value="F:ATP binding"/>
    <property type="evidence" value="ECO:0007669"/>
    <property type="project" value="UniProtKB-KW"/>
</dbReference>
<dbReference type="EMBL" id="QBLH01000429">
    <property type="protein sequence ID" value="TGZ55731.1"/>
    <property type="molecule type" value="Genomic_DNA"/>
</dbReference>
<keyword evidence="5" id="KW-1185">Reference proteome</keyword>
<dbReference type="GO" id="GO:0036064">
    <property type="term" value="C:ciliary basal body"/>
    <property type="evidence" value="ECO:0007669"/>
    <property type="project" value="TreeGrafter"/>
</dbReference>
<dbReference type="SUPFAM" id="SSF56059">
    <property type="entry name" value="Glutathione synthetase ATP-binding domain-like"/>
    <property type="match status" value="1"/>
</dbReference>
<keyword evidence="2" id="KW-0547">Nucleotide-binding</keyword>
<dbReference type="Pfam" id="PF03133">
    <property type="entry name" value="TTL"/>
    <property type="match status" value="1"/>
</dbReference>
<dbReference type="GO" id="GO:0070740">
    <property type="term" value="F:tubulin-glutamic acid ligase activity"/>
    <property type="evidence" value="ECO:0007669"/>
    <property type="project" value="TreeGrafter"/>
</dbReference>
<dbReference type="AlphaFoldDB" id="A0A4S2KZX7"/>
<keyword evidence="3" id="KW-0067">ATP-binding</keyword>
<dbReference type="PANTHER" id="PTHR12241">
    <property type="entry name" value="TUBULIN POLYGLUTAMYLASE"/>
    <property type="match status" value="1"/>
</dbReference>
<organism evidence="4 5">
    <name type="scientific">Temnothorax longispinosus</name>
    <dbReference type="NCBI Taxonomy" id="300112"/>
    <lineage>
        <taxon>Eukaryota</taxon>
        <taxon>Metazoa</taxon>
        <taxon>Ecdysozoa</taxon>
        <taxon>Arthropoda</taxon>
        <taxon>Hexapoda</taxon>
        <taxon>Insecta</taxon>
        <taxon>Pterygota</taxon>
        <taxon>Neoptera</taxon>
        <taxon>Endopterygota</taxon>
        <taxon>Hymenoptera</taxon>
        <taxon>Apocrita</taxon>
        <taxon>Aculeata</taxon>
        <taxon>Formicoidea</taxon>
        <taxon>Formicidae</taxon>
        <taxon>Myrmicinae</taxon>
        <taxon>Temnothorax</taxon>
    </lineage>
</organism>
<accession>A0A4S2KZX7</accession>
<gene>
    <name evidence="4" type="ORF">DBV15_01427</name>
</gene>